<feature type="compositionally biased region" description="Polar residues" evidence="2">
    <location>
        <begin position="41"/>
        <end position="56"/>
    </location>
</feature>
<comment type="similarity">
    <text evidence="1">Belongs to the MHC class II family.</text>
</comment>
<dbReference type="PANTHER" id="PTHR19944:SF101">
    <property type="entry name" value="HLA CLASS II HISTOCOMPATIBILITY ANTIGEN, DQ BETA 1 CHAIN"/>
    <property type="match status" value="1"/>
</dbReference>
<keyword evidence="3" id="KW-0472">Membrane</keyword>
<protein>
    <recommendedName>
        <fullName evidence="4">Immunoglobulin C1-set domain-containing protein</fullName>
    </recommendedName>
</protein>
<dbReference type="PANTHER" id="PTHR19944">
    <property type="entry name" value="MHC CLASS II-RELATED"/>
    <property type="match status" value="1"/>
</dbReference>
<keyword evidence="3" id="KW-1133">Transmembrane helix</keyword>
<name>A0A8D2P751_ZOSLA</name>
<dbReference type="InterPro" id="IPR050160">
    <property type="entry name" value="MHC/Immunoglobulin"/>
</dbReference>
<dbReference type="Gene3D" id="2.60.40.10">
    <property type="entry name" value="Immunoglobulins"/>
    <property type="match status" value="1"/>
</dbReference>
<dbReference type="Ensembl" id="ENSZLMT00000010621.1">
    <property type="protein sequence ID" value="ENSZLMP00000010338.1"/>
    <property type="gene ID" value="ENSZLMG00000007220.1"/>
</dbReference>
<reference evidence="5" key="1">
    <citation type="submission" date="2025-08" db="UniProtKB">
        <authorList>
            <consortium name="Ensembl"/>
        </authorList>
    </citation>
    <scope>IDENTIFICATION</scope>
</reference>
<dbReference type="AlphaFoldDB" id="A0A8D2P751"/>
<feature type="region of interest" description="Disordered" evidence="2">
    <location>
        <begin position="16"/>
        <end position="56"/>
    </location>
</feature>
<accession>A0A8D2P751</accession>
<evidence type="ECO:0000256" key="1">
    <source>
        <dbReference type="ARBA" id="ARBA00007394"/>
    </source>
</evidence>
<evidence type="ECO:0000256" key="3">
    <source>
        <dbReference type="SAM" id="Phobius"/>
    </source>
</evidence>
<reference evidence="5" key="2">
    <citation type="submission" date="2025-09" db="UniProtKB">
        <authorList>
            <consortium name="Ensembl"/>
        </authorList>
    </citation>
    <scope>IDENTIFICATION</scope>
</reference>
<dbReference type="InterPro" id="IPR036179">
    <property type="entry name" value="Ig-like_dom_sf"/>
</dbReference>
<feature type="transmembrane region" description="Helical" evidence="3">
    <location>
        <begin position="198"/>
        <end position="220"/>
    </location>
</feature>
<evidence type="ECO:0000256" key="2">
    <source>
        <dbReference type="SAM" id="MobiDB-lite"/>
    </source>
</evidence>
<dbReference type="Pfam" id="PF07654">
    <property type="entry name" value="C1-set"/>
    <property type="match status" value="1"/>
</dbReference>
<dbReference type="InterPro" id="IPR003597">
    <property type="entry name" value="Ig_C1-set"/>
</dbReference>
<sequence length="228" mass="24586">RAQFLPSVILDDNSATTVPPSIHKLPPSPSHLIPGHHRSIPSPSQFTPRPSPSLSVTPKPLHSLSVFPSPRSALPAGVSATPALSCLCQCTPQLISVCPPSLPVPPTVSILQGPLSSQPGPGCLLCFVMDFYLAQVQVRWFQGQQELSGHVVATDVVPNGDWSHQLLVLLKMPPPRFLGVLTPVDPPEMPPDAAHSKMLTGIRGFVLGFIVMVLELGFYLHKKVRGYW</sequence>
<dbReference type="InterPro" id="IPR013783">
    <property type="entry name" value="Ig-like_fold"/>
</dbReference>
<keyword evidence="6" id="KW-1185">Reference proteome</keyword>
<keyword evidence="3" id="KW-0812">Transmembrane</keyword>
<evidence type="ECO:0000313" key="6">
    <source>
        <dbReference type="Proteomes" id="UP000694401"/>
    </source>
</evidence>
<dbReference type="SUPFAM" id="SSF48726">
    <property type="entry name" value="Immunoglobulin"/>
    <property type="match status" value="1"/>
</dbReference>
<organism evidence="5 6">
    <name type="scientific">Zosterops lateralis melanops</name>
    <dbReference type="NCBI Taxonomy" id="1220523"/>
    <lineage>
        <taxon>Eukaryota</taxon>
        <taxon>Metazoa</taxon>
        <taxon>Chordata</taxon>
        <taxon>Craniata</taxon>
        <taxon>Vertebrata</taxon>
        <taxon>Euteleostomi</taxon>
        <taxon>Archelosauria</taxon>
        <taxon>Archosauria</taxon>
        <taxon>Dinosauria</taxon>
        <taxon>Saurischia</taxon>
        <taxon>Theropoda</taxon>
        <taxon>Coelurosauria</taxon>
        <taxon>Aves</taxon>
        <taxon>Neognathae</taxon>
        <taxon>Neoaves</taxon>
        <taxon>Telluraves</taxon>
        <taxon>Australaves</taxon>
        <taxon>Passeriformes</taxon>
        <taxon>Sylvioidea</taxon>
        <taxon>Zosteropidae</taxon>
        <taxon>Zosterops</taxon>
    </lineage>
</organism>
<evidence type="ECO:0000259" key="4">
    <source>
        <dbReference type="Pfam" id="PF07654"/>
    </source>
</evidence>
<dbReference type="Proteomes" id="UP000694401">
    <property type="component" value="Unassembled WGS sequence"/>
</dbReference>
<feature type="domain" description="Immunoglobulin C1-set" evidence="4">
    <location>
        <begin position="120"/>
        <end position="174"/>
    </location>
</feature>
<proteinExistence type="inferred from homology"/>
<evidence type="ECO:0000313" key="5">
    <source>
        <dbReference type="Ensembl" id="ENSZLMP00000010338.1"/>
    </source>
</evidence>